<dbReference type="GO" id="GO:0030026">
    <property type="term" value="P:intracellular manganese ion homeostasis"/>
    <property type="evidence" value="ECO:0007669"/>
    <property type="project" value="InterPro"/>
</dbReference>
<sequence length="229" mass="24494">MKKKKKKQSLNNKINLIRAIVMGANDGILSIAGIVIGVASAGSSAHAIFLAGIAGILAGTVSMAMGEYVSVSSERDMQREAIVNEQDALDNHYQREFNFIRDKYVKTGISQALATQATKEMLKSDQLFVAVRERYGFNMHEKTSAIAAAIASMISFPTGSLLPLAAITLLPAHARVIGTFVAVLIALAITGYAAAILSDADRLKATWRNILAGILTMLVTYIVGLIFGH</sequence>
<name>A0A948TK99_9LACO</name>
<protein>
    <submittedName>
        <fullName evidence="6">VIT family protein</fullName>
    </submittedName>
</protein>
<accession>A0A948TK99</accession>
<organism evidence="6 7">
    <name type="scientific">Candidatus Paralactobacillus gallistercoris</name>
    <dbReference type="NCBI Taxonomy" id="2838724"/>
    <lineage>
        <taxon>Bacteria</taxon>
        <taxon>Bacillati</taxon>
        <taxon>Bacillota</taxon>
        <taxon>Bacilli</taxon>
        <taxon>Lactobacillales</taxon>
        <taxon>Lactobacillaceae</taxon>
        <taxon>Lactobacillus</taxon>
    </lineage>
</organism>
<feature type="transmembrane region" description="Helical" evidence="5">
    <location>
        <begin position="20"/>
        <end position="41"/>
    </location>
</feature>
<comment type="caution">
    <text evidence="6">The sequence shown here is derived from an EMBL/GenBank/DDBJ whole genome shotgun (WGS) entry which is preliminary data.</text>
</comment>
<evidence type="ECO:0000256" key="3">
    <source>
        <dbReference type="ARBA" id="ARBA00022989"/>
    </source>
</evidence>
<evidence type="ECO:0000313" key="6">
    <source>
        <dbReference type="EMBL" id="MBU3852185.1"/>
    </source>
</evidence>
<reference evidence="6" key="2">
    <citation type="submission" date="2021-04" db="EMBL/GenBank/DDBJ databases">
        <authorList>
            <person name="Gilroy R."/>
        </authorList>
    </citation>
    <scope>NUCLEOTIDE SEQUENCE</scope>
    <source>
        <strain evidence="6">F6-6636</strain>
    </source>
</reference>
<proteinExistence type="predicted"/>
<feature type="transmembrane region" description="Helical" evidence="5">
    <location>
        <begin position="144"/>
        <end position="170"/>
    </location>
</feature>
<evidence type="ECO:0000256" key="4">
    <source>
        <dbReference type="ARBA" id="ARBA00023136"/>
    </source>
</evidence>
<evidence type="ECO:0000256" key="2">
    <source>
        <dbReference type="ARBA" id="ARBA00022692"/>
    </source>
</evidence>
<evidence type="ECO:0000256" key="1">
    <source>
        <dbReference type="ARBA" id="ARBA00004127"/>
    </source>
</evidence>
<dbReference type="AlphaFoldDB" id="A0A948TK99"/>
<evidence type="ECO:0000313" key="7">
    <source>
        <dbReference type="Proteomes" id="UP000777303"/>
    </source>
</evidence>
<keyword evidence="3 5" id="KW-1133">Transmembrane helix</keyword>
<keyword evidence="4 5" id="KW-0472">Membrane</keyword>
<evidence type="ECO:0000256" key="5">
    <source>
        <dbReference type="SAM" id="Phobius"/>
    </source>
</evidence>
<dbReference type="GO" id="GO:0012505">
    <property type="term" value="C:endomembrane system"/>
    <property type="evidence" value="ECO:0007669"/>
    <property type="project" value="UniProtKB-SubCell"/>
</dbReference>
<keyword evidence="2 5" id="KW-0812">Transmembrane</keyword>
<dbReference type="CDD" id="cd02432">
    <property type="entry name" value="Nodulin-21_like_1"/>
    <property type="match status" value="1"/>
</dbReference>
<dbReference type="EMBL" id="JAHLFS010000066">
    <property type="protein sequence ID" value="MBU3852185.1"/>
    <property type="molecule type" value="Genomic_DNA"/>
</dbReference>
<comment type="subcellular location">
    <subcellularLocation>
        <location evidence="1">Endomembrane system</location>
        <topology evidence="1">Multi-pass membrane protein</topology>
    </subcellularLocation>
</comment>
<dbReference type="Proteomes" id="UP000777303">
    <property type="component" value="Unassembled WGS sequence"/>
</dbReference>
<feature type="transmembrane region" description="Helical" evidence="5">
    <location>
        <begin position="176"/>
        <end position="197"/>
    </location>
</feature>
<dbReference type="PANTHER" id="PTHR31851">
    <property type="entry name" value="FE(2+)/MN(2+) TRANSPORTER PCL1"/>
    <property type="match status" value="1"/>
</dbReference>
<feature type="transmembrane region" description="Helical" evidence="5">
    <location>
        <begin position="47"/>
        <end position="69"/>
    </location>
</feature>
<feature type="transmembrane region" description="Helical" evidence="5">
    <location>
        <begin position="209"/>
        <end position="228"/>
    </location>
</feature>
<dbReference type="Pfam" id="PF01988">
    <property type="entry name" value="VIT1"/>
    <property type="match status" value="1"/>
</dbReference>
<dbReference type="InterPro" id="IPR008217">
    <property type="entry name" value="Ccc1_fam"/>
</dbReference>
<dbReference type="GO" id="GO:0005384">
    <property type="term" value="F:manganese ion transmembrane transporter activity"/>
    <property type="evidence" value="ECO:0007669"/>
    <property type="project" value="InterPro"/>
</dbReference>
<gene>
    <name evidence="6" type="ORF">H9901_05760</name>
</gene>
<reference evidence="6" key="1">
    <citation type="journal article" date="2021" name="PeerJ">
        <title>Extensive microbial diversity within the chicken gut microbiome revealed by metagenomics and culture.</title>
        <authorList>
            <person name="Gilroy R."/>
            <person name="Ravi A."/>
            <person name="Getino M."/>
            <person name="Pursley I."/>
            <person name="Horton D.L."/>
            <person name="Alikhan N.F."/>
            <person name="Baker D."/>
            <person name="Gharbi K."/>
            <person name="Hall N."/>
            <person name="Watson M."/>
            <person name="Adriaenssens E.M."/>
            <person name="Foster-Nyarko E."/>
            <person name="Jarju S."/>
            <person name="Secka A."/>
            <person name="Antonio M."/>
            <person name="Oren A."/>
            <person name="Chaudhuri R.R."/>
            <person name="La Ragione R."/>
            <person name="Hildebrand F."/>
            <person name="Pallen M.J."/>
        </authorList>
    </citation>
    <scope>NUCLEOTIDE SEQUENCE</scope>
    <source>
        <strain evidence="6">F6-6636</strain>
    </source>
</reference>